<protein>
    <recommendedName>
        <fullName evidence="6">C-type lectin domain-containing protein</fullName>
    </recommendedName>
</protein>
<organism evidence="7 8">
    <name type="scientific">Lymnaea stagnalis</name>
    <name type="common">Great pond snail</name>
    <name type="synonym">Helix stagnalis</name>
    <dbReference type="NCBI Taxonomy" id="6523"/>
    <lineage>
        <taxon>Eukaryota</taxon>
        <taxon>Metazoa</taxon>
        <taxon>Spiralia</taxon>
        <taxon>Lophotrochozoa</taxon>
        <taxon>Mollusca</taxon>
        <taxon>Gastropoda</taxon>
        <taxon>Heterobranchia</taxon>
        <taxon>Euthyneura</taxon>
        <taxon>Panpulmonata</taxon>
        <taxon>Hygrophila</taxon>
        <taxon>Lymnaeoidea</taxon>
        <taxon>Lymnaeidae</taxon>
        <taxon>Lymnaea</taxon>
    </lineage>
</organism>
<keyword evidence="2" id="KW-0964">Secreted</keyword>
<keyword evidence="3 5" id="KW-0732">Signal</keyword>
<evidence type="ECO:0000313" key="8">
    <source>
        <dbReference type="Proteomes" id="UP001497497"/>
    </source>
</evidence>
<dbReference type="Proteomes" id="UP001497497">
    <property type="component" value="Unassembled WGS sequence"/>
</dbReference>
<reference evidence="7 8" key="1">
    <citation type="submission" date="2024-04" db="EMBL/GenBank/DDBJ databases">
        <authorList>
            <consortium name="Genoscope - CEA"/>
            <person name="William W."/>
        </authorList>
    </citation>
    <scope>NUCLEOTIDE SEQUENCE [LARGE SCALE GENOMIC DNA]</scope>
</reference>
<dbReference type="GO" id="GO:0005615">
    <property type="term" value="C:extracellular space"/>
    <property type="evidence" value="ECO:0007669"/>
    <property type="project" value="TreeGrafter"/>
</dbReference>
<keyword evidence="8" id="KW-1185">Reference proteome</keyword>
<sequence length="331" mass="36871">MELMTHLVCFAFLAVWSVPTVADVHLDVSTPEIKVGCTDTLTITCNVTGDASSTLKYLVSILISLRGSTNETTYADVASLVKIGPHEDVRGFYDNVTVWGNGMDLSKAHLAAQWRHPSERLAGDYRCVVTGLDEVGHHITLTANATVAVAVTDAVDADKIKEIEARLEEEWNAMKSELVAENERWAERFQELRGVLFTKETFYNNHHYLLTRNVYNNIEVAAALCRLYSGYLVQIDDSDEYNAIVSFLGGVFEFDSVFISGTDRGNEGHWVFQGTNTSMPFTRWGSSGASNGGDTENCIVLWKASTWEMYDQPCYDNIYKVGTICEKPMVN</sequence>
<evidence type="ECO:0000313" key="7">
    <source>
        <dbReference type="EMBL" id="CAL1534937.1"/>
    </source>
</evidence>
<dbReference type="EMBL" id="CAXITT010000187">
    <property type="protein sequence ID" value="CAL1534937.1"/>
    <property type="molecule type" value="Genomic_DNA"/>
</dbReference>
<dbReference type="GO" id="GO:0008083">
    <property type="term" value="F:growth factor activity"/>
    <property type="evidence" value="ECO:0007669"/>
    <property type="project" value="TreeGrafter"/>
</dbReference>
<dbReference type="Gene3D" id="3.10.100.10">
    <property type="entry name" value="Mannose-Binding Protein A, subunit A"/>
    <property type="match status" value="1"/>
</dbReference>
<dbReference type="InterPro" id="IPR016186">
    <property type="entry name" value="C-type_lectin-like/link_sf"/>
</dbReference>
<dbReference type="CDD" id="cd00037">
    <property type="entry name" value="CLECT"/>
    <property type="match status" value="1"/>
</dbReference>
<feature type="signal peptide" evidence="5">
    <location>
        <begin position="1"/>
        <end position="22"/>
    </location>
</feature>
<dbReference type="InterPro" id="IPR016187">
    <property type="entry name" value="CTDL_fold"/>
</dbReference>
<evidence type="ECO:0000256" key="4">
    <source>
        <dbReference type="ARBA" id="ARBA00022734"/>
    </source>
</evidence>
<evidence type="ECO:0000256" key="3">
    <source>
        <dbReference type="ARBA" id="ARBA00022729"/>
    </source>
</evidence>
<evidence type="ECO:0000256" key="1">
    <source>
        <dbReference type="ARBA" id="ARBA00004613"/>
    </source>
</evidence>
<evidence type="ECO:0000259" key="6">
    <source>
        <dbReference type="PROSITE" id="PS50041"/>
    </source>
</evidence>
<evidence type="ECO:0000256" key="2">
    <source>
        <dbReference type="ARBA" id="ARBA00022525"/>
    </source>
</evidence>
<name>A0AAV2HM42_LYMST</name>
<accession>A0AAV2HM42</accession>
<gene>
    <name evidence="7" type="ORF">GSLYS_00008897001</name>
</gene>
<comment type="subcellular location">
    <subcellularLocation>
        <location evidence="1">Secreted</location>
    </subcellularLocation>
</comment>
<proteinExistence type="predicted"/>
<dbReference type="GO" id="GO:0030246">
    <property type="term" value="F:carbohydrate binding"/>
    <property type="evidence" value="ECO:0007669"/>
    <property type="project" value="UniProtKB-KW"/>
</dbReference>
<feature type="chain" id="PRO_5043685217" description="C-type lectin domain-containing protein" evidence="5">
    <location>
        <begin position="23"/>
        <end position="331"/>
    </location>
</feature>
<feature type="domain" description="C-type lectin" evidence="6">
    <location>
        <begin position="203"/>
        <end position="308"/>
    </location>
</feature>
<dbReference type="InterPro" id="IPR001304">
    <property type="entry name" value="C-type_lectin-like"/>
</dbReference>
<dbReference type="SUPFAM" id="SSF56436">
    <property type="entry name" value="C-type lectin-like"/>
    <property type="match status" value="1"/>
</dbReference>
<comment type="caution">
    <text evidence="7">The sequence shown here is derived from an EMBL/GenBank/DDBJ whole genome shotgun (WGS) entry which is preliminary data.</text>
</comment>
<dbReference type="Pfam" id="PF00059">
    <property type="entry name" value="Lectin_C"/>
    <property type="match status" value="1"/>
</dbReference>
<dbReference type="AlphaFoldDB" id="A0AAV2HM42"/>
<dbReference type="PANTHER" id="PTHR22799">
    <property type="entry name" value="TETRANECTIN-RELATED"/>
    <property type="match status" value="1"/>
</dbReference>
<evidence type="ECO:0000256" key="5">
    <source>
        <dbReference type="SAM" id="SignalP"/>
    </source>
</evidence>
<dbReference type="PANTHER" id="PTHR22799:SF1">
    <property type="entry name" value="C-TYPE LECTIN DOMAIN FAMILY 11 MEMBER A"/>
    <property type="match status" value="1"/>
</dbReference>
<keyword evidence="4" id="KW-0430">Lectin</keyword>
<dbReference type="InterPro" id="IPR051663">
    <property type="entry name" value="CLec_Tetranectin-domain"/>
</dbReference>
<dbReference type="SMART" id="SM00034">
    <property type="entry name" value="CLECT"/>
    <property type="match status" value="1"/>
</dbReference>
<dbReference type="PROSITE" id="PS50041">
    <property type="entry name" value="C_TYPE_LECTIN_2"/>
    <property type="match status" value="1"/>
</dbReference>